<keyword evidence="3" id="KW-0812">Transmembrane</keyword>
<accession>A0A397Y092</accession>
<feature type="chain" id="PRO_5017361588" description="Legume lectin domain-containing protein" evidence="4">
    <location>
        <begin position="28"/>
        <end position="340"/>
    </location>
</feature>
<gene>
    <name evidence="6" type="ORF">BRARA_I03680</name>
</gene>
<dbReference type="AlphaFoldDB" id="A0A397Y092"/>
<dbReference type="InterPro" id="IPR001220">
    <property type="entry name" value="Legume_lectin_dom"/>
</dbReference>
<dbReference type="SUPFAM" id="SSF49899">
    <property type="entry name" value="Concanavalin A-like lectins/glucanases"/>
    <property type="match status" value="1"/>
</dbReference>
<dbReference type="Proteomes" id="UP000264353">
    <property type="component" value="Chromosome A9"/>
</dbReference>
<evidence type="ECO:0000313" key="7">
    <source>
        <dbReference type="Proteomes" id="UP000264353"/>
    </source>
</evidence>
<dbReference type="EMBL" id="CM010636">
    <property type="protein sequence ID" value="RID47052.1"/>
    <property type="molecule type" value="Genomic_DNA"/>
</dbReference>
<protein>
    <recommendedName>
        <fullName evidence="5">Legume lectin domain-containing protein</fullName>
    </recommendedName>
</protein>
<evidence type="ECO:0000256" key="3">
    <source>
        <dbReference type="SAM" id="Phobius"/>
    </source>
</evidence>
<proteinExistence type="inferred from homology"/>
<sequence length="340" mass="37825">MATFTLQRSLLLLLLPLLSLFSTTSEAKPSFSFASFGKNSTFDSDDIALFGEAKLLDGGSSISIQLNDSVSQGSGRVVYKKPIKFVETKSEYPAGFSTFISFSVSPDHGGRLGFVVFPVNGTFDQSLFEVKFDTLDKDSNVSVSVDGTTVPEEIRSFTIANLEEEENKEKVVVLYAWVNYIAGGKFLEVRLSKSESFEHVDPLMFTRIDLSGMLKGKGDEFMVGVKSYGGSFNLHSWSLEARSVPKGEHSYAAIMVEKLIEEEEAKKRRRARAWGIVTCFVMTFGSTGLVFFALMHIWAAFKRNNLAMVMQEECGIKTKEFEYAKMEKMEAVVSKTDSTK</sequence>
<dbReference type="PANTHER" id="PTHR32401">
    <property type="entry name" value="CONCANAVALIN A-LIKE LECTIN FAMILY PROTEIN"/>
    <property type="match status" value="1"/>
</dbReference>
<feature type="transmembrane region" description="Helical" evidence="3">
    <location>
        <begin position="273"/>
        <end position="301"/>
    </location>
</feature>
<dbReference type="Gene3D" id="2.60.120.200">
    <property type="match status" value="1"/>
</dbReference>
<feature type="domain" description="Legume lectin" evidence="5">
    <location>
        <begin position="30"/>
        <end position="118"/>
    </location>
</feature>
<dbReference type="Pfam" id="PF00139">
    <property type="entry name" value="Lectin_legB"/>
    <property type="match status" value="1"/>
</dbReference>
<comment type="similarity">
    <text evidence="1">Belongs to the leguminous lectin family.</text>
</comment>
<dbReference type="PANTHER" id="PTHR32401:SF11">
    <property type="entry name" value="CONCANAVALIN A-LIKE LECTIN FAMILY PROTEIN"/>
    <property type="match status" value="1"/>
</dbReference>
<keyword evidence="4" id="KW-0732">Signal</keyword>
<organism evidence="6 7">
    <name type="scientific">Brassica campestris</name>
    <name type="common">Field mustard</name>
    <dbReference type="NCBI Taxonomy" id="3711"/>
    <lineage>
        <taxon>Eukaryota</taxon>
        <taxon>Viridiplantae</taxon>
        <taxon>Streptophyta</taxon>
        <taxon>Embryophyta</taxon>
        <taxon>Tracheophyta</taxon>
        <taxon>Spermatophyta</taxon>
        <taxon>Magnoliopsida</taxon>
        <taxon>eudicotyledons</taxon>
        <taxon>Gunneridae</taxon>
        <taxon>Pentapetalae</taxon>
        <taxon>rosids</taxon>
        <taxon>malvids</taxon>
        <taxon>Brassicales</taxon>
        <taxon>Brassicaceae</taxon>
        <taxon>Brassiceae</taxon>
        <taxon>Brassica</taxon>
    </lineage>
</organism>
<keyword evidence="2" id="KW-0430">Lectin</keyword>
<evidence type="ECO:0000256" key="2">
    <source>
        <dbReference type="ARBA" id="ARBA00022734"/>
    </source>
</evidence>
<dbReference type="InterPro" id="IPR050258">
    <property type="entry name" value="Leguminous_Lectin"/>
</dbReference>
<evidence type="ECO:0000256" key="4">
    <source>
        <dbReference type="SAM" id="SignalP"/>
    </source>
</evidence>
<evidence type="ECO:0000313" key="6">
    <source>
        <dbReference type="EMBL" id="RID47052.1"/>
    </source>
</evidence>
<keyword evidence="3" id="KW-1133">Transmembrane helix</keyword>
<reference evidence="6 7" key="1">
    <citation type="submission" date="2018-06" db="EMBL/GenBank/DDBJ databases">
        <title>WGS assembly of Brassica rapa FPsc.</title>
        <authorList>
            <person name="Bowman J."/>
            <person name="Kohchi T."/>
            <person name="Yamato K."/>
            <person name="Jenkins J."/>
            <person name="Shu S."/>
            <person name="Ishizaki K."/>
            <person name="Yamaoka S."/>
            <person name="Nishihama R."/>
            <person name="Nakamura Y."/>
            <person name="Berger F."/>
            <person name="Adam C."/>
            <person name="Aki S."/>
            <person name="Althoff F."/>
            <person name="Araki T."/>
            <person name="Arteaga-Vazquez M."/>
            <person name="Balasubrmanian S."/>
            <person name="Bauer D."/>
            <person name="Boehm C."/>
            <person name="Briginshaw L."/>
            <person name="Caballero-Perez J."/>
            <person name="Catarino B."/>
            <person name="Chen F."/>
            <person name="Chiyoda S."/>
            <person name="Chovatia M."/>
            <person name="Davies K."/>
            <person name="Delmans M."/>
            <person name="Demura T."/>
            <person name="Dierschke T."/>
            <person name="Dolan L."/>
            <person name="Dorantes-Acosta A."/>
            <person name="Eklund D."/>
            <person name="Florent S."/>
            <person name="Flores-Sandoval E."/>
            <person name="Fujiyama A."/>
            <person name="Fukuzawa H."/>
            <person name="Galik B."/>
            <person name="Grimanelli D."/>
            <person name="Grimwood J."/>
            <person name="Grossniklaus U."/>
            <person name="Hamada T."/>
            <person name="Haseloff J."/>
            <person name="Hetherington A."/>
            <person name="Higo A."/>
            <person name="Hirakawa Y."/>
            <person name="Hundley H."/>
            <person name="Ikeda Y."/>
            <person name="Inoue K."/>
            <person name="Inoue S."/>
            <person name="Ishida S."/>
            <person name="Jia Q."/>
            <person name="Kakita M."/>
            <person name="Kanazawa T."/>
            <person name="Kawai Y."/>
            <person name="Kawashima T."/>
            <person name="Kennedy M."/>
            <person name="Kinose K."/>
            <person name="Kinoshita T."/>
            <person name="Kohara Y."/>
            <person name="Koide E."/>
            <person name="Komatsu K."/>
            <person name="Kopischke S."/>
            <person name="Kubo M."/>
            <person name="Kyozuka J."/>
            <person name="Lagercrantz U."/>
            <person name="Lin S."/>
            <person name="Lindquist E."/>
            <person name="Lipzen A."/>
            <person name="Lu C."/>
            <person name="Luna E."/>
            <person name="Martienssen R."/>
            <person name="Minamino N."/>
            <person name="Mizutani M."/>
            <person name="Mizutani M."/>
            <person name="Mochizuki N."/>
            <person name="Monte I."/>
            <person name="Mosher R."/>
            <person name="Nagasaki H."/>
            <person name="Nakagami H."/>
            <person name="Naramoto S."/>
            <person name="Nishitani K."/>
            <person name="Ohtani M."/>
            <person name="Okamoto T."/>
            <person name="Okumura M."/>
            <person name="Phillips J."/>
            <person name="Pollak B."/>
            <person name="Reinders A."/>
            <person name="Roevekamp M."/>
            <person name="Sano R."/>
            <person name="Sawa S."/>
            <person name="Schmid M."/>
            <person name="Shirakawa M."/>
            <person name="Solano R."/>
            <person name="Spunde A."/>
            <person name="Suetsugu N."/>
            <person name="Sugano S."/>
            <person name="Sugiyama A."/>
            <person name="Sun R."/>
            <person name="Suzuki Y."/>
            <person name="Takenaka M."/>
            <person name="Takezawa D."/>
            <person name="Tomogane H."/>
            <person name="Tsuzuki M."/>
            <person name="Ueda T."/>
            <person name="Umeda M."/>
            <person name="Ward J."/>
            <person name="Watanabe Y."/>
            <person name="Yazaki K."/>
            <person name="Yokoyama R."/>
            <person name="Yoshitake Y."/>
            <person name="Yotsui I."/>
            <person name="Zachgo S."/>
            <person name="Schmutz J."/>
        </authorList>
    </citation>
    <scope>NUCLEOTIDE SEQUENCE [LARGE SCALE GENOMIC DNA]</scope>
    <source>
        <strain evidence="7">cv. B-3</strain>
    </source>
</reference>
<keyword evidence="3" id="KW-0472">Membrane</keyword>
<feature type="signal peptide" evidence="4">
    <location>
        <begin position="1"/>
        <end position="27"/>
    </location>
</feature>
<evidence type="ECO:0000259" key="5">
    <source>
        <dbReference type="Pfam" id="PF00139"/>
    </source>
</evidence>
<evidence type="ECO:0000256" key="1">
    <source>
        <dbReference type="ARBA" id="ARBA00007606"/>
    </source>
</evidence>
<dbReference type="InterPro" id="IPR013320">
    <property type="entry name" value="ConA-like_dom_sf"/>
</dbReference>
<name>A0A397Y092_BRACM</name>
<dbReference type="GO" id="GO:0030246">
    <property type="term" value="F:carbohydrate binding"/>
    <property type="evidence" value="ECO:0007669"/>
    <property type="project" value="UniProtKB-KW"/>
</dbReference>